<dbReference type="SUPFAM" id="SSF52540">
    <property type="entry name" value="P-loop containing nucleoside triphosphate hydrolases"/>
    <property type="match status" value="1"/>
</dbReference>
<dbReference type="InterPro" id="IPR027417">
    <property type="entry name" value="P-loop_NTPase"/>
</dbReference>
<proteinExistence type="predicted"/>
<organism evidence="1 2">
    <name type="scientific">Physocladia obscura</name>
    <dbReference type="NCBI Taxonomy" id="109957"/>
    <lineage>
        <taxon>Eukaryota</taxon>
        <taxon>Fungi</taxon>
        <taxon>Fungi incertae sedis</taxon>
        <taxon>Chytridiomycota</taxon>
        <taxon>Chytridiomycota incertae sedis</taxon>
        <taxon>Chytridiomycetes</taxon>
        <taxon>Chytridiales</taxon>
        <taxon>Chytriomycetaceae</taxon>
        <taxon>Physocladia</taxon>
    </lineage>
</organism>
<dbReference type="AlphaFoldDB" id="A0AAD5SYJ5"/>
<evidence type="ECO:0000313" key="1">
    <source>
        <dbReference type="EMBL" id="KAJ3119310.1"/>
    </source>
</evidence>
<dbReference type="EMBL" id="JADGJH010001073">
    <property type="protein sequence ID" value="KAJ3119310.1"/>
    <property type="molecule type" value="Genomic_DNA"/>
</dbReference>
<dbReference type="InterPro" id="IPR016024">
    <property type="entry name" value="ARM-type_fold"/>
</dbReference>
<comment type="caution">
    <text evidence="1">The sequence shown here is derived from an EMBL/GenBank/DDBJ whole genome shotgun (WGS) entry which is preliminary data.</text>
</comment>
<dbReference type="Proteomes" id="UP001211907">
    <property type="component" value="Unassembled WGS sequence"/>
</dbReference>
<evidence type="ECO:0000313" key="2">
    <source>
        <dbReference type="Proteomes" id="UP001211907"/>
    </source>
</evidence>
<dbReference type="SUPFAM" id="SSF48371">
    <property type="entry name" value="ARM repeat"/>
    <property type="match status" value="1"/>
</dbReference>
<keyword evidence="2" id="KW-1185">Reference proteome</keyword>
<gene>
    <name evidence="1" type="ORF">HK100_000375</name>
</gene>
<dbReference type="Gene3D" id="3.40.50.300">
    <property type="entry name" value="P-loop containing nucleotide triphosphate hydrolases"/>
    <property type="match status" value="1"/>
</dbReference>
<protein>
    <submittedName>
        <fullName evidence="1">Uncharacterized protein</fullName>
    </submittedName>
</protein>
<accession>A0AAD5SYJ5</accession>
<reference evidence="1" key="1">
    <citation type="submission" date="2020-05" db="EMBL/GenBank/DDBJ databases">
        <title>Phylogenomic resolution of chytrid fungi.</title>
        <authorList>
            <person name="Stajich J.E."/>
            <person name="Amses K."/>
            <person name="Simmons R."/>
            <person name="Seto K."/>
            <person name="Myers J."/>
            <person name="Bonds A."/>
            <person name="Quandt C.A."/>
            <person name="Barry K."/>
            <person name="Liu P."/>
            <person name="Grigoriev I."/>
            <person name="Longcore J.E."/>
            <person name="James T.Y."/>
        </authorList>
    </citation>
    <scope>NUCLEOTIDE SEQUENCE</scope>
    <source>
        <strain evidence="1">JEL0513</strain>
    </source>
</reference>
<name>A0AAD5SYJ5_9FUNG</name>
<sequence length="1016" mass="113387">MIPTREHIIRTEKFKANKSFLHSHELKVLAKNFETSKPFTSIVYGDLPGKTIIAREFAYKFPMALKRYKARILWITCTGYPEIMRSLRAALRSVKIAVPVGEGFDSMRRKFGKWVSTTTVPFLLVLDGIPTLEVFDLLLPPAIRVAHHILITTRIRSQRDLAKMTLRTTGEAVMVPVGEVLKSDLVSFLNIKGSYAVAKIVDDGLGDAIYYGIAEAYVRLEKCSYQKLGQFVSTAMNNLRLFWGQKLDKDEVHEELVIIVRLSMELLERHFGVIGRAAVALLEILSIACMGLRLSTASLTQCLDLGDNQVVVYAIQLLESMCLLRAEQENDHTEIEYTVHTEIRDAILIYGPKLPLSMLSSSIIRMFKQISVECDGLLDGILNASRFINSCNLLLTHVRNIMKFDSKVPIQEHLEPICSLLMNLAVSLLNDAHYQQSVEALMILADLVKVSTNSSRSSLTRVAHILDLAGCVTCQSISQSLINAMSCKNMATTAFAISVLEKSLTAVESLAVKNTPTIELARQHANLAYIYANTLHTEPPTSRLDLHAFTKKFRDHAACAEDMLTAVLGTFDHIAVVGATLVRATACLSDGGDRFTAWACVKRAMDSLRTIYNINEENCWFTDPDNGPFDNAKINVGAWSFEEASYQALVDQLLGVSAKGSQSVTVHRNEAKAMFRRILLGADEIKSGKCGKIFWGFINRYKNEKSKVTEVKMEYPMVVSQNTAVSQEKRMRNININMEGPSEISDHSANYSTFENTRPRIKTNDMQTLKANKATGGMYEQRIRSVTALPEQWQNQHEYTANDQSSVFCDDSISCRSFAANDASLAGFELAPEVEDQSVLDLLAKVESALALDADSSQISEHNDDDNALLDAVKEALQKEQSLYINSSRNTDIRFPQILNTHTSDESAFNPNVLKIDEQVKSITLQLNNRGYLPHGSDMNLNQLHSQKTFPHYPISRTSAPLAPSQTKLKPSKPSSAFVYNVPKIEYDSFWAKGDDDTFIERVAAPVMAKYNVLPK</sequence>